<protein>
    <submittedName>
        <fullName evidence="1">Uncharacterized protein</fullName>
    </submittedName>
</protein>
<evidence type="ECO:0000313" key="2">
    <source>
        <dbReference type="Proteomes" id="UP000032309"/>
    </source>
</evidence>
<comment type="caution">
    <text evidence="1">The sequence shown here is derived from an EMBL/GenBank/DDBJ whole genome shotgun (WGS) entry which is preliminary data.</text>
</comment>
<keyword evidence="2" id="KW-1185">Reference proteome</keyword>
<evidence type="ECO:0000313" key="1">
    <source>
        <dbReference type="EMBL" id="GAN32347.1"/>
    </source>
</evidence>
<proteinExistence type="predicted"/>
<reference evidence="2" key="1">
    <citation type="journal article" date="2015" name="Genome Announc.">
        <title>Draft Genome Sequence of an Anaerobic Ammonium-Oxidizing Bacterium, "Candidatus Brocadia sinica".</title>
        <authorList>
            <person name="Oshiki M."/>
            <person name="Shinyako-Hata K."/>
            <person name="Satoh H."/>
            <person name="Okabe S."/>
        </authorList>
    </citation>
    <scope>NUCLEOTIDE SEQUENCE [LARGE SCALE GENOMIC DNA]</scope>
    <source>
        <strain evidence="2">JPN1</strain>
    </source>
</reference>
<gene>
    <name evidence="1" type="ORF">BROSI_A0859</name>
</gene>
<organism evidence="1 2">
    <name type="scientific">Candidatus Brocadia sinica JPN1</name>
    <dbReference type="NCBI Taxonomy" id="1197129"/>
    <lineage>
        <taxon>Bacteria</taxon>
        <taxon>Pseudomonadati</taxon>
        <taxon>Planctomycetota</taxon>
        <taxon>Candidatus Brocadiia</taxon>
        <taxon>Candidatus Brocadiales</taxon>
        <taxon>Candidatus Brocadiaceae</taxon>
        <taxon>Candidatus Brocadia</taxon>
    </lineage>
</organism>
<name>A0ABQ0JUF5_9BACT</name>
<dbReference type="EMBL" id="BAFN01000001">
    <property type="protein sequence ID" value="GAN32347.1"/>
    <property type="molecule type" value="Genomic_DNA"/>
</dbReference>
<accession>A0ABQ0JUF5</accession>
<dbReference type="Proteomes" id="UP000032309">
    <property type="component" value="Unassembled WGS sequence"/>
</dbReference>
<sequence>MIKYFPIFPLTQRKAVLLRSIYEMTNAHLESVLFLGALVRNAEDRNFPGM</sequence>